<dbReference type="PANTHER" id="PTHR12280:SF20">
    <property type="entry name" value="4'-PHOSPHOPANTETHEINE PHOSPHATASE"/>
    <property type="match status" value="1"/>
</dbReference>
<keyword evidence="2" id="KW-0067">ATP-binding</keyword>
<evidence type="ECO:0000313" key="4">
    <source>
        <dbReference type="EMBL" id="KAK1443564.1"/>
    </source>
</evidence>
<dbReference type="InterPro" id="IPR043129">
    <property type="entry name" value="ATPase_NBD"/>
</dbReference>
<accession>A0AAD8LJU3</accession>
<dbReference type="Proteomes" id="UP001230268">
    <property type="component" value="Unassembled WGS sequence"/>
</dbReference>
<reference evidence="4" key="1">
    <citation type="submission" date="2023-08" db="EMBL/GenBank/DDBJ databases">
        <title>Draft sequence of the Babesia gibsoni genome.</title>
        <authorList>
            <person name="Yamagishi J.Y."/>
            <person name="Xuan X.X."/>
        </authorList>
    </citation>
    <scope>NUCLEOTIDE SEQUENCE</scope>
    <source>
        <strain evidence="4">Azabu</strain>
    </source>
</reference>
<dbReference type="EMBL" id="JAVEPI010000002">
    <property type="protein sequence ID" value="KAK1443564.1"/>
    <property type="molecule type" value="Genomic_DNA"/>
</dbReference>
<dbReference type="GO" id="GO:0015937">
    <property type="term" value="P:coenzyme A biosynthetic process"/>
    <property type="evidence" value="ECO:0007669"/>
    <property type="project" value="UniProtKB-KW"/>
</dbReference>
<evidence type="ECO:0000256" key="3">
    <source>
        <dbReference type="ARBA" id="ARBA00022993"/>
    </source>
</evidence>
<gene>
    <name evidence="4" type="ORF">BgAZ_204400</name>
</gene>
<protein>
    <submittedName>
        <fullName evidence="4">Uncharacterized protein</fullName>
    </submittedName>
</protein>
<keyword evidence="5" id="KW-1185">Reference proteome</keyword>
<sequence>MATEGILSHVNLLQEAIRYDHLRVTIDSGVSYHLESGDISGAKLVGRTPIGCSTIVFLFNLFLAKYSDPSSKTPVPFSNILELARNGTNKTCDMHVYDIYGGSCADIGLSGDILASSFGLLKGPFSGHSEGAEDSPFSSKVQKVPKTEDFANSLIQMFLINLSQHAVLHAKLHGVNKLLFSGSLCKDQWAVQLLKLYMGFWTVGAMASYTCRAGNNVNTSCFLGEIVPESSDLIRQELEVLEEISKQWKCIFKACFLSAKRPKKGRSYEKTHSIHRVQEESIRFSDTSNDLSPLHLIRGLHAFANIGFCNKELLVSFGERVDELCEHASPKRVLHLLTLAKRMNITHPTVAKPLLAAVKRNLHNYVEELSDAILNTSHISTDDHDLVELFRTQALLNIDAIGRASIRTAEALSRYRQKSCTVLDHVKSKTIPELENLTLKQQLYLLAAFGRHNQKSECKKLLNAILHKWSSSTPNEEDTSRILTLQSAIGVVAPKLLDAVVEDIEVRLKDTHYVNKTFPYHLYTLCLLGKTKPKTLSALLRRALDKGVVPDSAVAASQLLCSIALSGNVDKELMEHKSVQALTRQIEASHLRLSIPQQSELYGALICLRKYIDLPPALSSFVATKLPSSIPVMCGMAPEQDIGTVGGVNYVYQEISHGSNEIFLCVNESGVLTVVEGTPSVIMRPRLSHQRDVLESLLKEHPEYSGKHTISLRMSPMLKDKL</sequence>
<evidence type="ECO:0000256" key="1">
    <source>
        <dbReference type="ARBA" id="ARBA00022741"/>
    </source>
</evidence>
<evidence type="ECO:0000256" key="2">
    <source>
        <dbReference type="ARBA" id="ARBA00022840"/>
    </source>
</evidence>
<name>A0AAD8LJU3_BABGI</name>
<dbReference type="SUPFAM" id="SSF53067">
    <property type="entry name" value="Actin-like ATPase domain"/>
    <property type="match status" value="1"/>
</dbReference>
<dbReference type="GO" id="GO:0005829">
    <property type="term" value="C:cytosol"/>
    <property type="evidence" value="ECO:0007669"/>
    <property type="project" value="TreeGrafter"/>
</dbReference>
<evidence type="ECO:0000313" key="5">
    <source>
        <dbReference type="Proteomes" id="UP001230268"/>
    </source>
</evidence>
<dbReference type="Pfam" id="PF03630">
    <property type="entry name" value="Fumble"/>
    <property type="match status" value="1"/>
</dbReference>
<comment type="caution">
    <text evidence="4">The sequence shown here is derived from an EMBL/GenBank/DDBJ whole genome shotgun (WGS) entry which is preliminary data.</text>
</comment>
<dbReference type="Gene3D" id="3.30.420.40">
    <property type="match status" value="1"/>
</dbReference>
<dbReference type="InterPro" id="IPR004567">
    <property type="entry name" value="Type_II_PanK"/>
</dbReference>
<keyword evidence="1" id="KW-0547">Nucleotide-binding</keyword>
<proteinExistence type="predicted"/>
<dbReference type="GO" id="GO:0005634">
    <property type="term" value="C:nucleus"/>
    <property type="evidence" value="ECO:0007669"/>
    <property type="project" value="TreeGrafter"/>
</dbReference>
<dbReference type="AlphaFoldDB" id="A0AAD8LJU3"/>
<dbReference type="GO" id="GO:0004594">
    <property type="term" value="F:pantothenate kinase activity"/>
    <property type="evidence" value="ECO:0007669"/>
    <property type="project" value="TreeGrafter"/>
</dbReference>
<dbReference type="PANTHER" id="PTHR12280">
    <property type="entry name" value="PANTOTHENATE KINASE"/>
    <property type="match status" value="1"/>
</dbReference>
<keyword evidence="3" id="KW-0173">Coenzyme A biosynthesis</keyword>
<dbReference type="GO" id="GO:0005524">
    <property type="term" value="F:ATP binding"/>
    <property type="evidence" value="ECO:0007669"/>
    <property type="project" value="UniProtKB-KW"/>
</dbReference>
<organism evidence="4 5">
    <name type="scientific">Babesia gibsoni</name>
    <dbReference type="NCBI Taxonomy" id="33632"/>
    <lineage>
        <taxon>Eukaryota</taxon>
        <taxon>Sar</taxon>
        <taxon>Alveolata</taxon>
        <taxon>Apicomplexa</taxon>
        <taxon>Aconoidasida</taxon>
        <taxon>Piroplasmida</taxon>
        <taxon>Babesiidae</taxon>
        <taxon>Babesia</taxon>
    </lineage>
</organism>